<dbReference type="PANTHER" id="PTHR22916">
    <property type="entry name" value="GLYCOSYLTRANSFERASE"/>
    <property type="match status" value="1"/>
</dbReference>
<dbReference type="Proteomes" id="UP001557484">
    <property type="component" value="Unassembled WGS sequence"/>
</dbReference>
<evidence type="ECO:0000313" key="2">
    <source>
        <dbReference type="EMBL" id="MEX1665019.1"/>
    </source>
</evidence>
<evidence type="ECO:0000259" key="1">
    <source>
        <dbReference type="Pfam" id="PF00535"/>
    </source>
</evidence>
<proteinExistence type="predicted"/>
<dbReference type="SUPFAM" id="SSF53448">
    <property type="entry name" value="Nucleotide-diphospho-sugar transferases"/>
    <property type="match status" value="1"/>
</dbReference>
<accession>A0ABV3TW64</accession>
<dbReference type="EMBL" id="JBFRYB010000001">
    <property type="protein sequence ID" value="MEX1665019.1"/>
    <property type="molecule type" value="Genomic_DNA"/>
</dbReference>
<comment type="caution">
    <text evidence="2">The sequence shown here is derived from an EMBL/GenBank/DDBJ whole genome shotgun (WGS) entry which is preliminary data.</text>
</comment>
<name>A0ABV3TW64_9GAMM</name>
<organism evidence="2 3">
    <name type="scientific">Zhongshania arctica</name>
    <dbReference type="NCBI Taxonomy" id="3238302"/>
    <lineage>
        <taxon>Bacteria</taxon>
        <taxon>Pseudomonadati</taxon>
        <taxon>Pseudomonadota</taxon>
        <taxon>Gammaproteobacteria</taxon>
        <taxon>Cellvibrionales</taxon>
        <taxon>Spongiibacteraceae</taxon>
        <taxon>Zhongshania</taxon>
    </lineage>
</organism>
<dbReference type="EC" id="2.4.-.-" evidence="2"/>
<dbReference type="Gene3D" id="3.90.550.10">
    <property type="entry name" value="Spore Coat Polysaccharide Biosynthesis Protein SpsA, Chain A"/>
    <property type="match status" value="1"/>
</dbReference>
<keyword evidence="2" id="KW-0328">Glycosyltransferase</keyword>
<reference evidence="2 3" key="1">
    <citation type="journal article" date="2011" name="Int. J. Syst. Evol. Microbiol.">
        <title>Zhongshania antarctica gen. nov., sp. nov. and Zhongshania guokunii sp. nov., gammaproteobacteria respectively isolated from coastal attached (fast) ice and surface seawater of the Antarctic.</title>
        <authorList>
            <person name="Li H.J."/>
            <person name="Zhang X.Y."/>
            <person name="Chen C.X."/>
            <person name="Zhang Y.J."/>
            <person name="Gao Z.M."/>
            <person name="Yu Y."/>
            <person name="Chen X.L."/>
            <person name="Chen B."/>
            <person name="Zhang Y.Z."/>
        </authorList>
    </citation>
    <scope>NUCLEOTIDE SEQUENCE [LARGE SCALE GENOMIC DNA]</scope>
    <source>
        <strain evidence="2 3">R06B22</strain>
    </source>
</reference>
<dbReference type="InterPro" id="IPR001173">
    <property type="entry name" value="Glyco_trans_2-like"/>
</dbReference>
<dbReference type="InterPro" id="IPR029044">
    <property type="entry name" value="Nucleotide-diphossugar_trans"/>
</dbReference>
<keyword evidence="2" id="KW-0808">Transferase</keyword>
<feature type="domain" description="Glycosyltransferase 2-like" evidence="1">
    <location>
        <begin position="6"/>
        <end position="135"/>
    </location>
</feature>
<dbReference type="GO" id="GO:0016757">
    <property type="term" value="F:glycosyltransferase activity"/>
    <property type="evidence" value="ECO:0007669"/>
    <property type="project" value="UniProtKB-KW"/>
</dbReference>
<protein>
    <submittedName>
        <fullName evidence="2">Glycosyltransferase</fullName>
        <ecNumber evidence="2">2.4.-.-</ecNumber>
    </submittedName>
</protein>
<gene>
    <name evidence="2" type="ORF">AB4875_05940</name>
</gene>
<keyword evidence="3" id="KW-1185">Reference proteome</keyword>
<evidence type="ECO:0000313" key="3">
    <source>
        <dbReference type="Proteomes" id="UP001557484"/>
    </source>
</evidence>
<sequence length="277" mass="31904">MNPILSIVIATLDCAVDLDACLDSAQKVLTGLEKYEYEIIIKDCSSDKSVKEVFEKYELLLSLKYHHQKDSGIYDAWNQAMKHCHGQWIYFMGADDAFIEGFDFNNLREAFKTDDYPLISIPVMYVYGEETLVATINKDSFLKKIRYSNPFHHQGIFHRAAVLKELEFDSKFIVSGDFDLMLKIIKVNPELILCLTSRPMVRMYSGGISSRIDTNLLRLKERAMVRANNGVATNHQIVILAYLAAYTKKLLSLFINQEYLANRYFHLKISAARIFKK</sequence>
<dbReference type="RefSeq" id="WP_368375130.1">
    <property type="nucleotide sequence ID" value="NZ_JBFRYB010000001.1"/>
</dbReference>
<dbReference type="Pfam" id="PF00535">
    <property type="entry name" value="Glycos_transf_2"/>
    <property type="match status" value="1"/>
</dbReference>
<dbReference type="PANTHER" id="PTHR22916:SF3">
    <property type="entry name" value="UDP-GLCNAC:BETAGAL BETA-1,3-N-ACETYLGLUCOSAMINYLTRANSFERASE-LIKE PROTEIN 1"/>
    <property type="match status" value="1"/>
</dbReference>